<sequence>MPRMIAWFVHNPVAANLLMLILIVSGLLALPRIHQEEFPNIEVDAVQVRVPYLGAAPEEVESAVCVRVEEAVEGSEGIDTIRSTASEGLCSVVIELVDGVDKNKVANDIKSKVDAIDAFPGETEKPVTAEIAIMATVMQIAIAGHADERTLKIVGQQLRDDMAALPGVSQVELLYSRPYEISIEVHEQALRRHSITLEQIGRAIQQSSVDIPGGSIRAEEGEILLRSKGQAYERQAFEDIVVLTRNDGTRLTVGDLATVVDGFEESDLYSRLDREPAVGIKVSRVGEEDVLQIADAVKSYLEQARLQVPEGIELVIWQDESQDLVDRLDALMKNARSGLLLVLLILTVFLRFRLALWVAAGIPVAMLGAVALFPVVDISISTMSVMGFLLVLGILVDDAIVVGERVYAHEQMGKDRDTAAIDGAREVSVPVIFGVLTTMATFLPIVSIPGEMGGFFVAIGLTVIIALLFSVIESQLILPVHLAHRKTERTRGNNALRNRWLDLQDTLSGSLQRIATEYYQPAVQKALNWRYTTAAAGVVILALALSLFISGRMVFQFFPDVEGTRLYAVITLPEGSPIERTEAAVRQLEEAAEVLRAELDAELAPGEPSTINHIFAVLGGLIPKGSINLGGSGQSNVAEVGIELNLPPDYSDVSTTEYANRWRELTGTIPDALEQRFDAAAFGAGDAIDVELYGKDFDELRSVAAELRAALETYNGVMDITDTFRAGKQEVQLSLLPEARSLGLTLHDLGSQVRHAFYGFEAQRIQRGKDDIRVMVRYPEDQRRSLGDLEAMRIRTADGTEVPFSSVARARLGRGYTTINRVDGQRVVRVIADVNRSVTTPEIVLQSLAERELADILARHPGVTYSLAGEAESRSESMGGLVSSALLALLLIYALLAIPLQSYLQPLIIMSVIPFGAVGAIVGHLIMGIDLVFFSLLGIVALSGVVVNASLVLVDYINRQRQSGAELVDVVSHAGAVRFRPIILTSVTTFIGLTPLMLDDAISTAMFVPMSVSLGFGVLMGTAITLFLVPCLYLILEDVVRLLGRSSADTKH</sequence>
<accession>A0A5B0WM55</accession>
<keyword evidence="3" id="KW-1185">Reference proteome</keyword>
<feature type="transmembrane region" description="Helical" evidence="1">
    <location>
        <begin position="907"/>
        <end position="927"/>
    </location>
</feature>
<gene>
    <name evidence="2" type="ORF">F0M18_19230</name>
</gene>
<dbReference type="SUPFAM" id="SSF82693">
    <property type="entry name" value="Multidrug efflux transporter AcrB pore domain, PN1, PN2, PC1 and PC2 subdomains"/>
    <property type="match status" value="1"/>
</dbReference>
<dbReference type="Gene3D" id="3.30.2090.10">
    <property type="entry name" value="Multidrug efflux transporter AcrB TolC docking domain, DN and DC subdomains"/>
    <property type="match status" value="2"/>
</dbReference>
<feature type="transmembrane region" description="Helical" evidence="1">
    <location>
        <begin position="933"/>
        <end position="958"/>
    </location>
</feature>
<feature type="transmembrane region" description="Helical" evidence="1">
    <location>
        <begin position="340"/>
        <end position="373"/>
    </location>
</feature>
<dbReference type="PANTHER" id="PTHR32063">
    <property type="match status" value="1"/>
</dbReference>
<feature type="transmembrane region" description="Helical" evidence="1">
    <location>
        <begin position="1010"/>
        <end position="1036"/>
    </location>
</feature>
<dbReference type="Pfam" id="PF00873">
    <property type="entry name" value="ACR_tran"/>
    <property type="match status" value="1"/>
</dbReference>
<dbReference type="PANTHER" id="PTHR32063:SF33">
    <property type="entry name" value="RND SUPERFAMILY EFFLUX PUMP PERMEASE COMPONENT"/>
    <property type="match status" value="1"/>
</dbReference>
<keyword evidence="1" id="KW-1133">Transmembrane helix</keyword>
<dbReference type="Gene3D" id="3.30.70.1320">
    <property type="entry name" value="Multidrug efflux transporter AcrB pore domain like"/>
    <property type="match status" value="1"/>
</dbReference>
<evidence type="ECO:0000256" key="1">
    <source>
        <dbReference type="SAM" id="Phobius"/>
    </source>
</evidence>
<feature type="transmembrane region" description="Helical" evidence="1">
    <location>
        <begin position="427"/>
        <end position="446"/>
    </location>
</feature>
<evidence type="ECO:0000313" key="2">
    <source>
        <dbReference type="EMBL" id="KAA1188170.1"/>
    </source>
</evidence>
<dbReference type="RefSeq" id="WP_149613090.1">
    <property type="nucleotide sequence ID" value="NZ_VTUX01000011.1"/>
</dbReference>
<feature type="transmembrane region" description="Helical" evidence="1">
    <location>
        <begin position="534"/>
        <end position="555"/>
    </location>
</feature>
<comment type="caution">
    <text evidence="2">The sequence shown here is derived from an EMBL/GenBank/DDBJ whole genome shotgun (WGS) entry which is preliminary data.</text>
</comment>
<dbReference type="Gene3D" id="1.20.1640.10">
    <property type="entry name" value="Multidrug efflux transporter AcrB transmembrane domain"/>
    <property type="match status" value="2"/>
</dbReference>
<reference evidence="2 3" key="1">
    <citation type="submission" date="2019-09" db="EMBL/GenBank/DDBJ databases">
        <authorList>
            <person name="Chen X.-Y."/>
        </authorList>
    </citation>
    <scope>NUCLEOTIDE SEQUENCE [LARGE SCALE GENOMIC DNA]</scope>
    <source>
        <strain evidence="2 3">NY5</strain>
    </source>
</reference>
<keyword evidence="1" id="KW-0812">Transmembrane</keyword>
<dbReference type="Gene3D" id="3.30.70.1440">
    <property type="entry name" value="Multidrug efflux transporter AcrB pore domain"/>
    <property type="match status" value="1"/>
</dbReference>
<dbReference type="Gene3D" id="3.30.70.1430">
    <property type="entry name" value="Multidrug efflux transporter AcrB pore domain"/>
    <property type="match status" value="2"/>
</dbReference>
<feature type="transmembrane region" description="Helical" evidence="1">
    <location>
        <begin position="979"/>
        <end position="998"/>
    </location>
</feature>
<protein>
    <submittedName>
        <fullName evidence="2">Efflux RND transporter permease subunit</fullName>
    </submittedName>
</protein>
<dbReference type="GO" id="GO:0005886">
    <property type="term" value="C:plasma membrane"/>
    <property type="evidence" value="ECO:0007669"/>
    <property type="project" value="TreeGrafter"/>
</dbReference>
<feature type="transmembrane region" description="Helical" evidence="1">
    <location>
        <begin position="385"/>
        <end position="407"/>
    </location>
</feature>
<dbReference type="GO" id="GO:0042910">
    <property type="term" value="F:xenobiotic transmembrane transporter activity"/>
    <property type="evidence" value="ECO:0007669"/>
    <property type="project" value="TreeGrafter"/>
</dbReference>
<dbReference type="InterPro" id="IPR001036">
    <property type="entry name" value="Acrflvin-R"/>
</dbReference>
<dbReference type="SUPFAM" id="SSF82714">
    <property type="entry name" value="Multidrug efflux transporter AcrB TolC docking domain, DN and DC subdomains"/>
    <property type="match status" value="2"/>
</dbReference>
<dbReference type="EMBL" id="VTUX01000011">
    <property type="protein sequence ID" value="KAA1188170.1"/>
    <property type="molecule type" value="Genomic_DNA"/>
</dbReference>
<feature type="transmembrane region" description="Helical" evidence="1">
    <location>
        <begin position="881"/>
        <end position="900"/>
    </location>
</feature>
<dbReference type="SUPFAM" id="SSF82866">
    <property type="entry name" value="Multidrug efflux transporter AcrB transmembrane domain"/>
    <property type="match status" value="2"/>
</dbReference>
<dbReference type="Proteomes" id="UP000323708">
    <property type="component" value="Unassembled WGS sequence"/>
</dbReference>
<feature type="transmembrane region" description="Helical" evidence="1">
    <location>
        <begin position="452"/>
        <end position="472"/>
    </location>
</feature>
<dbReference type="PRINTS" id="PR00702">
    <property type="entry name" value="ACRIFLAVINRP"/>
</dbReference>
<keyword evidence="1" id="KW-0472">Membrane</keyword>
<proteinExistence type="predicted"/>
<organism evidence="2 3">
    <name type="scientific">Pseudohalioglobus sediminis</name>
    <dbReference type="NCBI Taxonomy" id="2606449"/>
    <lineage>
        <taxon>Bacteria</taxon>
        <taxon>Pseudomonadati</taxon>
        <taxon>Pseudomonadota</taxon>
        <taxon>Gammaproteobacteria</taxon>
        <taxon>Cellvibrionales</taxon>
        <taxon>Halieaceae</taxon>
        <taxon>Pseudohalioglobus</taxon>
    </lineage>
</organism>
<evidence type="ECO:0000313" key="3">
    <source>
        <dbReference type="Proteomes" id="UP000323708"/>
    </source>
</evidence>
<dbReference type="AlphaFoldDB" id="A0A5B0WM55"/>
<dbReference type="InterPro" id="IPR027463">
    <property type="entry name" value="AcrB_DN_DC_subdom"/>
</dbReference>
<feature type="transmembrane region" description="Helical" evidence="1">
    <location>
        <begin position="12"/>
        <end position="30"/>
    </location>
</feature>
<name>A0A5B0WM55_9GAMM</name>